<evidence type="ECO:0000256" key="3">
    <source>
        <dbReference type="ARBA" id="ARBA00013239"/>
    </source>
</evidence>
<gene>
    <name evidence="12" type="ORF">AK830_g9582</name>
</gene>
<evidence type="ECO:0000313" key="12">
    <source>
        <dbReference type="EMBL" id="KPM36966.1"/>
    </source>
</evidence>
<dbReference type="Gene3D" id="1.10.640.10">
    <property type="entry name" value="Haem peroxidase domain superfamily, animal type"/>
    <property type="match status" value="1"/>
</dbReference>
<dbReference type="InterPro" id="IPR037120">
    <property type="entry name" value="Haem_peroxidase_sf_animal"/>
</dbReference>
<comment type="caution">
    <text evidence="12">The sequence shown here is derived from an EMBL/GenBank/DDBJ whole genome shotgun (WGS) entry which is preliminary data.</text>
</comment>
<dbReference type="GO" id="GO:0016705">
    <property type="term" value="F:oxidoreductase activity, acting on paired donors, with incorporation or reduction of molecular oxygen"/>
    <property type="evidence" value="ECO:0007669"/>
    <property type="project" value="InterPro"/>
</dbReference>
<evidence type="ECO:0000256" key="1">
    <source>
        <dbReference type="ARBA" id="ARBA00000699"/>
    </source>
</evidence>
<evidence type="ECO:0000256" key="9">
    <source>
        <dbReference type="ARBA" id="ARBA00023235"/>
    </source>
</evidence>
<dbReference type="GO" id="GO:0052878">
    <property type="term" value="F:linoleate 8R-lipoxygenase activity"/>
    <property type="evidence" value="ECO:0007669"/>
    <property type="project" value="UniProtKB-EC"/>
</dbReference>
<protein>
    <recommendedName>
        <fullName evidence="3">linoleate 8R-lipoxygenase</fullName>
        <ecNumber evidence="3">1.13.11.60</ecNumber>
    </recommendedName>
</protein>
<comment type="subunit">
    <text evidence="2">Homotetramer.</text>
</comment>
<dbReference type="GO" id="GO:0016853">
    <property type="term" value="F:isomerase activity"/>
    <property type="evidence" value="ECO:0007669"/>
    <property type="project" value="UniProtKB-KW"/>
</dbReference>
<dbReference type="GO" id="GO:0020037">
    <property type="term" value="F:heme binding"/>
    <property type="evidence" value="ECO:0007669"/>
    <property type="project" value="InterPro"/>
</dbReference>
<dbReference type="InterPro" id="IPR019791">
    <property type="entry name" value="Haem_peroxidase_animal"/>
</dbReference>
<dbReference type="CDD" id="cd20612">
    <property type="entry name" value="CYP_LDS-like_C"/>
    <property type="match status" value="1"/>
</dbReference>
<keyword evidence="7" id="KW-0560">Oxidoreductase</keyword>
<dbReference type="EMBL" id="LKCW01000182">
    <property type="protein sequence ID" value="KPM36966.1"/>
    <property type="molecule type" value="Genomic_DNA"/>
</dbReference>
<name>A0A0P7B941_9HYPO</name>
<dbReference type="GO" id="GO:0004497">
    <property type="term" value="F:monooxygenase activity"/>
    <property type="evidence" value="ECO:0007669"/>
    <property type="project" value="InterPro"/>
</dbReference>
<dbReference type="GO" id="GO:0005506">
    <property type="term" value="F:iron ion binding"/>
    <property type="evidence" value="ECO:0007669"/>
    <property type="project" value="InterPro"/>
</dbReference>
<reference evidence="12 13" key="1">
    <citation type="submission" date="2015-09" db="EMBL/GenBank/DDBJ databases">
        <title>Draft genome of a European isolate of the apple canker pathogen Neonectria ditissima.</title>
        <authorList>
            <person name="Gomez-Cortecero A."/>
            <person name="Harrison R.J."/>
            <person name="Armitage A.D."/>
        </authorList>
    </citation>
    <scope>NUCLEOTIDE SEQUENCE [LARGE SCALE GENOMIC DNA]</scope>
    <source>
        <strain evidence="12 13">R09/05</strain>
    </source>
</reference>
<dbReference type="GO" id="GO:0006631">
    <property type="term" value="P:fatty acid metabolic process"/>
    <property type="evidence" value="ECO:0007669"/>
    <property type="project" value="UniProtKB-ARBA"/>
</dbReference>
<keyword evidence="13" id="KW-1185">Reference proteome</keyword>
<organism evidence="12 13">
    <name type="scientific">Neonectria ditissima</name>
    <dbReference type="NCBI Taxonomy" id="78410"/>
    <lineage>
        <taxon>Eukaryota</taxon>
        <taxon>Fungi</taxon>
        <taxon>Dikarya</taxon>
        <taxon>Ascomycota</taxon>
        <taxon>Pezizomycotina</taxon>
        <taxon>Sordariomycetes</taxon>
        <taxon>Hypocreomycetidae</taxon>
        <taxon>Hypocreales</taxon>
        <taxon>Nectriaceae</taxon>
        <taxon>Neonectria</taxon>
    </lineage>
</organism>
<dbReference type="InterPro" id="IPR034812">
    <property type="entry name" value="Ppo-like_N"/>
</dbReference>
<evidence type="ECO:0000256" key="8">
    <source>
        <dbReference type="ARBA" id="ARBA00023004"/>
    </source>
</evidence>
<dbReference type="PANTHER" id="PTHR11903:SF13">
    <property type="entry name" value="LINOLEATE 10R-LIPOXYGENASE"/>
    <property type="match status" value="1"/>
</dbReference>
<dbReference type="EC" id="1.13.11.60" evidence="3"/>
<dbReference type="Pfam" id="PF00067">
    <property type="entry name" value="p450"/>
    <property type="match status" value="1"/>
</dbReference>
<evidence type="ECO:0000256" key="4">
    <source>
        <dbReference type="ARBA" id="ARBA00022559"/>
    </source>
</evidence>
<keyword evidence="6" id="KW-0223">Dioxygenase</keyword>
<dbReference type="GO" id="GO:0006979">
    <property type="term" value="P:response to oxidative stress"/>
    <property type="evidence" value="ECO:0007669"/>
    <property type="project" value="InterPro"/>
</dbReference>
<comment type="catalytic activity">
    <reaction evidence="1">
        <text>(9Z,12Z)-octadecadienoate + O2 = (8R,9Z,12Z)-8-hydroperoxyoctadeca-9,12-dienoate</text>
        <dbReference type="Rhea" id="RHEA:25395"/>
        <dbReference type="ChEBI" id="CHEBI:15379"/>
        <dbReference type="ChEBI" id="CHEBI:30245"/>
        <dbReference type="ChEBI" id="CHEBI:58659"/>
        <dbReference type="EC" id="1.13.11.60"/>
    </reaction>
</comment>
<dbReference type="STRING" id="78410.A0A0P7B941"/>
<dbReference type="PRINTS" id="PR00457">
    <property type="entry name" value="ANPEROXIDASE"/>
</dbReference>
<evidence type="ECO:0000256" key="2">
    <source>
        <dbReference type="ARBA" id="ARBA00011881"/>
    </source>
</evidence>
<dbReference type="InterPro" id="IPR001128">
    <property type="entry name" value="Cyt_P450"/>
</dbReference>
<dbReference type="SUPFAM" id="SSF48113">
    <property type="entry name" value="Heme-dependent peroxidases"/>
    <property type="match status" value="1"/>
</dbReference>
<dbReference type="InterPro" id="IPR050783">
    <property type="entry name" value="Oxylipin_biosynth_metab"/>
</dbReference>
<dbReference type="SUPFAM" id="SSF48264">
    <property type="entry name" value="Cytochrome P450"/>
    <property type="match status" value="1"/>
</dbReference>
<dbReference type="AlphaFoldDB" id="A0A0P7B941"/>
<evidence type="ECO:0000256" key="6">
    <source>
        <dbReference type="ARBA" id="ARBA00022964"/>
    </source>
</evidence>
<dbReference type="OrthoDB" id="823504at2759"/>
<dbReference type="Gene3D" id="1.10.630.10">
    <property type="entry name" value="Cytochrome P450"/>
    <property type="match status" value="1"/>
</dbReference>
<dbReference type="InterPro" id="IPR017972">
    <property type="entry name" value="Cyt_P450_CS"/>
</dbReference>
<accession>A0A0P7B941</accession>
<dbReference type="PANTHER" id="PTHR11903">
    <property type="entry name" value="PROSTAGLANDIN G/H SYNTHASE"/>
    <property type="match status" value="1"/>
</dbReference>
<keyword evidence="10" id="KW-0349">Heme</keyword>
<dbReference type="Pfam" id="PF03098">
    <property type="entry name" value="An_peroxidase"/>
    <property type="match status" value="1"/>
</dbReference>
<dbReference type="InterPro" id="IPR036396">
    <property type="entry name" value="Cyt_P450_sf"/>
</dbReference>
<evidence type="ECO:0000256" key="10">
    <source>
        <dbReference type="PIRSR" id="PIRSR619791-2"/>
    </source>
</evidence>
<keyword evidence="4" id="KW-0575">Peroxidase</keyword>
<dbReference type="Proteomes" id="UP000050424">
    <property type="component" value="Unassembled WGS sequence"/>
</dbReference>
<keyword evidence="9" id="KW-0413">Isomerase</keyword>
<proteinExistence type="predicted"/>
<dbReference type="GO" id="GO:0004601">
    <property type="term" value="F:peroxidase activity"/>
    <property type="evidence" value="ECO:0007669"/>
    <property type="project" value="UniProtKB-KW"/>
</dbReference>
<dbReference type="CDD" id="cd09817">
    <property type="entry name" value="linoleate_diol_synthase_like"/>
    <property type="match status" value="1"/>
</dbReference>
<dbReference type="PROSITE" id="PS00086">
    <property type="entry name" value="CYTOCHROME_P450"/>
    <property type="match status" value="1"/>
</dbReference>
<evidence type="ECO:0000256" key="11">
    <source>
        <dbReference type="SAM" id="MobiDB-lite"/>
    </source>
</evidence>
<feature type="region of interest" description="Disordered" evidence="11">
    <location>
        <begin position="1"/>
        <end position="24"/>
    </location>
</feature>
<dbReference type="InterPro" id="IPR010255">
    <property type="entry name" value="Haem_peroxidase_sf"/>
</dbReference>
<feature type="binding site" description="axial binding residue" evidence="10">
    <location>
        <position position="417"/>
    </location>
    <ligand>
        <name>heme b</name>
        <dbReference type="ChEBI" id="CHEBI:60344"/>
    </ligand>
    <ligandPart>
        <name>Fe</name>
        <dbReference type="ChEBI" id="CHEBI:18248"/>
    </ligandPart>
</feature>
<evidence type="ECO:0000256" key="5">
    <source>
        <dbReference type="ARBA" id="ARBA00022723"/>
    </source>
</evidence>
<sequence>MSVNEKYQAGETYGEGRKSSSSLLDDPTKLATDLLKDFAGLRSQVSVPEVAGLIKELMQKGQPLDDKKGTTELLIGILTSLPSTSEARVQITNKLIDKLWDTLQHPPLSYVGGDVKFDIINPDGSTVQGDPKPVDVIEFKAPDSDITLREQIPQAPDGYHQYRMPDGSFNNILAPNLGKAGTPYAKTVRTTKRLHGVKPDPGLLFDLLLARSDSTFKENAAGISSMLFYHASIIIHDIFRTNRTNMNKSDTSSYLDLAPLYGSSLKDQLEIRTMKEGKLKPDTFHEKRLLGQPAGVNVMLVLYSRFHNYVCDILLKINENGRFTLGCGPDANIQDKVKAVAKQDHDLFNVARLIVGGLYINICLHDYLRGITNTHHSKSDWTLDPRVAIDKQFDDEGVPRGVGNQVSVEFNLLYRFHSCISKKDEQWINNFFLKLFPGRNPDDLANVSWVELGQALQSFEQNTPKDPSVRTFDGLERQADGTFKDEDLSRILKEAMDDPAGRFGARMVPKALKIVEVLGINQARKWQVSSLNEFREFFGLKQYDTFKEISSDPEIANILERLYTDPDMVELYPGLMIEDIKPPRNAGSGICPTYSVGRAVLSDAITLVRSDRFNTLDYTVSNLTSWGYNEVQQDVKTLGGSMLYKLIQRGLPGWFPYNSVAVMQPMYTKKANEAIARELGTIDQYTLDDPKPPAKAVVVFTNKSIKEALGNPKKFVVPWLKPINDLFPGKKDLGWFMLAGDEPRNYEHRANMLKAMGKVPNLHNAVHEFVERVGAELIKKETFKLKEGLNQIDLIRDVAIPLNARLLADMFYFDLNSDENPQGTLGTAALYRSLLDIRIWGVNNNDPGQAWNRRRRAQEGAKVIIDSTRKLVDEVSFGRGLGFGVMSAVSNVVSRKAYLKKNSLRSCGVKLVEEMLAQGASAEHVVDDLWLTAFGGIGVPVTTFYEVMEYFLRPNNASIWAEVQNLAAKNDEDALHAYVREAQRLTTTQRNVRVATQPAELEGKTIQPGNLVVMMLGEAGRNPADIANADKFDTTRKTEPVSAFSYGQHECLAKDVALAFVTGLVKLVADLKQLRPAPGQMGQVKTIRVGSEKAYLNDSWSYLGFDASTWKLHFDGHGKGNFEGEREPTKTTSMEQYYYLLQKRKEEFFS</sequence>
<evidence type="ECO:0000256" key="7">
    <source>
        <dbReference type="ARBA" id="ARBA00023002"/>
    </source>
</evidence>
<keyword evidence="5 10" id="KW-0479">Metal-binding</keyword>
<keyword evidence="8 10" id="KW-0408">Iron</keyword>
<dbReference type="PROSITE" id="PS50292">
    <property type="entry name" value="PEROXIDASE_3"/>
    <property type="match status" value="1"/>
</dbReference>
<evidence type="ECO:0000313" key="13">
    <source>
        <dbReference type="Proteomes" id="UP000050424"/>
    </source>
</evidence>